<evidence type="ECO:0000313" key="1">
    <source>
        <dbReference type="EMBL" id="ATB38577.1"/>
    </source>
</evidence>
<protein>
    <submittedName>
        <fullName evidence="1">Uncharacterized protein</fullName>
    </submittedName>
</protein>
<gene>
    <name evidence="1" type="ORF">CYFUS_004012</name>
</gene>
<organism evidence="1 2">
    <name type="scientific">Cystobacter fuscus</name>
    <dbReference type="NCBI Taxonomy" id="43"/>
    <lineage>
        <taxon>Bacteria</taxon>
        <taxon>Pseudomonadati</taxon>
        <taxon>Myxococcota</taxon>
        <taxon>Myxococcia</taxon>
        <taxon>Myxococcales</taxon>
        <taxon>Cystobacterineae</taxon>
        <taxon>Archangiaceae</taxon>
        <taxon>Cystobacter</taxon>
    </lineage>
</organism>
<name>A0A250J4Z3_9BACT</name>
<dbReference type="AlphaFoldDB" id="A0A250J4Z3"/>
<proteinExistence type="predicted"/>
<reference evidence="1 2" key="1">
    <citation type="submission" date="2017-06" db="EMBL/GenBank/DDBJ databases">
        <title>Sequencing and comparative analysis of myxobacterial genomes.</title>
        <authorList>
            <person name="Rupp O."/>
            <person name="Goesmann A."/>
            <person name="Sogaard-Andersen L."/>
        </authorList>
    </citation>
    <scope>NUCLEOTIDE SEQUENCE [LARGE SCALE GENOMIC DNA]</scope>
    <source>
        <strain evidence="1 2">DSM 52655</strain>
    </source>
</reference>
<dbReference type="EMBL" id="CP022098">
    <property type="protein sequence ID" value="ATB38577.1"/>
    <property type="molecule type" value="Genomic_DNA"/>
</dbReference>
<dbReference type="Proteomes" id="UP000217257">
    <property type="component" value="Chromosome"/>
</dbReference>
<sequence length="96" mass="10208">MDAHLELVLCAPELAVLAALEATLRASVAALTAAHAELEAEDFAASPHPPSAQACLADALLTQVEALQHSLRRYRTLIIMQEVWARAAPPSEHSSS</sequence>
<dbReference type="KEGG" id="cfus:CYFUS_004012"/>
<accession>A0A250J4Z3</accession>
<dbReference type="RefSeq" id="WP_095986731.1">
    <property type="nucleotide sequence ID" value="NZ_CP022098.1"/>
</dbReference>
<evidence type="ECO:0000313" key="2">
    <source>
        <dbReference type="Proteomes" id="UP000217257"/>
    </source>
</evidence>